<evidence type="ECO:0000256" key="4">
    <source>
        <dbReference type="HAMAP-Rule" id="MF_00080"/>
    </source>
</evidence>
<evidence type="ECO:0000256" key="3">
    <source>
        <dbReference type="ARBA" id="ARBA00022917"/>
    </source>
</evidence>
<dbReference type="KEGG" id="pbal:CPBP_00415"/>
<dbReference type="SUPFAM" id="SSF54364">
    <property type="entry name" value="Translation initiation factor IF3, N-terminal domain"/>
    <property type="match status" value="1"/>
</dbReference>
<dbReference type="SUPFAM" id="SSF55200">
    <property type="entry name" value="Translation initiation factor IF3, C-terminal domain"/>
    <property type="match status" value="1"/>
</dbReference>
<dbReference type="PANTHER" id="PTHR10938:SF0">
    <property type="entry name" value="TRANSLATION INITIATION FACTOR IF-3, MITOCHONDRIAL"/>
    <property type="match status" value="1"/>
</dbReference>
<protein>
    <recommendedName>
        <fullName evidence="4 5">Translation initiation factor IF-3</fullName>
    </recommendedName>
</protein>
<evidence type="ECO:0000313" key="8">
    <source>
        <dbReference type="EMBL" id="QOL19651.1"/>
    </source>
</evidence>
<dbReference type="GO" id="GO:0003743">
    <property type="term" value="F:translation initiation factor activity"/>
    <property type="evidence" value="ECO:0007669"/>
    <property type="project" value="UniProtKB-UniRule"/>
</dbReference>
<dbReference type="EMBL" id="CP054719">
    <property type="protein sequence ID" value="QOL19651.1"/>
    <property type="molecule type" value="Genomic_DNA"/>
</dbReference>
<accession>A0A7L9RSZ6</accession>
<sequence>MSSPFDNIRINEKIQAPSVRFIDANGEMIGVMSPKEALKAAYDAGVDLVEISPNADPPVCKALDFGKYKFELQKKKVEEKKKQKIVLIKEIKLKPRIGENDYQVKLKAAIKFLEDGDKVKMNMRFRGREVSHSEFGMNLVLRFIGDLAPYGEPNSTYPRLENMQINLTFSSLKK</sequence>
<feature type="domain" description="Translation initiation factor 3 N-terminal" evidence="7">
    <location>
        <begin position="10"/>
        <end position="78"/>
    </location>
</feature>
<comment type="subcellular location">
    <subcellularLocation>
        <location evidence="4">Cytoplasm</location>
    </subcellularLocation>
</comment>
<dbReference type="Proteomes" id="UP000594001">
    <property type="component" value="Chromosome"/>
</dbReference>
<keyword evidence="4" id="KW-0963">Cytoplasm</keyword>
<comment type="function">
    <text evidence="4">IF-3 binds to the 30S ribosomal subunit and shifts the equilibrium between 70S ribosomes and their 50S and 30S subunits in favor of the free subunits, thus enhancing the availability of 30S subunits on which protein synthesis initiation begins.</text>
</comment>
<dbReference type="RefSeq" id="WP_350332400.1">
    <property type="nucleotide sequence ID" value="NZ_CP054719.1"/>
</dbReference>
<dbReference type="Gene3D" id="3.30.110.10">
    <property type="entry name" value="Translation initiation factor 3 (IF-3), C-terminal domain"/>
    <property type="match status" value="1"/>
</dbReference>
<keyword evidence="3 4" id="KW-0648">Protein biosynthesis</keyword>
<keyword evidence="2 4" id="KW-0396">Initiation factor</keyword>
<dbReference type="Pfam" id="PF05198">
    <property type="entry name" value="IF3_N"/>
    <property type="match status" value="1"/>
</dbReference>
<dbReference type="NCBIfam" id="TIGR00168">
    <property type="entry name" value="infC"/>
    <property type="match status" value="1"/>
</dbReference>
<keyword evidence="9" id="KW-1185">Reference proteome</keyword>
<dbReference type="Pfam" id="PF00707">
    <property type="entry name" value="IF3_C"/>
    <property type="match status" value="1"/>
</dbReference>
<dbReference type="GO" id="GO:0043022">
    <property type="term" value="F:ribosome binding"/>
    <property type="evidence" value="ECO:0007669"/>
    <property type="project" value="UniProtKB-ARBA"/>
</dbReference>
<dbReference type="FunFam" id="3.30.110.10:FF:000001">
    <property type="entry name" value="Translation initiation factor IF-3"/>
    <property type="match status" value="1"/>
</dbReference>
<evidence type="ECO:0000313" key="9">
    <source>
        <dbReference type="Proteomes" id="UP000594001"/>
    </source>
</evidence>
<evidence type="ECO:0000256" key="1">
    <source>
        <dbReference type="ARBA" id="ARBA00005439"/>
    </source>
</evidence>
<comment type="similarity">
    <text evidence="1 4">Belongs to the IF-3 family.</text>
</comment>
<reference evidence="8 9" key="1">
    <citation type="submission" date="2020-06" db="EMBL/GenBank/DDBJ databases">
        <title>The endosymbiont of the kinetoplastid Bodo saltans is a Paracaedibacter-like alpha-proteobacterium possessing a putative toxin-antitoxin system.</title>
        <authorList>
            <person name="Midha S."/>
            <person name="Rigden D.J."/>
            <person name="Siozios S."/>
            <person name="Hurst G.D.D."/>
            <person name="Jackson A.P."/>
        </authorList>
    </citation>
    <scope>NUCLEOTIDE SEQUENCE [LARGE SCALE GENOMIC DNA]</scope>
    <source>
        <strain evidence="8">Lake Konstanz</strain>
    </source>
</reference>
<name>A0A7L9RSZ6_9PROT</name>
<dbReference type="InterPro" id="IPR019815">
    <property type="entry name" value="Translation_initiation_fac_3_C"/>
</dbReference>
<proteinExistence type="inferred from homology"/>
<dbReference type="InterPro" id="IPR001288">
    <property type="entry name" value="Translation_initiation_fac_3"/>
</dbReference>
<evidence type="ECO:0000259" key="6">
    <source>
        <dbReference type="Pfam" id="PF00707"/>
    </source>
</evidence>
<gene>
    <name evidence="4 8" type="primary">infC</name>
    <name evidence="8" type="ORF">CPBP_00415</name>
</gene>
<dbReference type="Gene3D" id="3.10.20.80">
    <property type="entry name" value="Translation initiation factor 3 (IF-3), N-terminal domain"/>
    <property type="match status" value="1"/>
</dbReference>
<dbReference type="GO" id="GO:0005829">
    <property type="term" value="C:cytosol"/>
    <property type="evidence" value="ECO:0007669"/>
    <property type="project" value="TreeGrafter"/>
</dbReference>
<dbReference type="InterPro" id="IPR036787">
    <property type="entry name" value="T_IF-3_N_sf"/>
</dbReference>
<dbReference type="HAMAP" id="MF_00080">
    <property type="entry name" value="IF_3"/>
    <property type="match status" value="1"/>
</dbReference>
<evidence type="ECO:0000256" key="5">
    <source>
        <dbReference type="NCBIfam" id="TIGR00168"/>
    </source>
</evidence>
<dbReference type="GO" id="GO:0016020">
    <property type="term" value="C:membrane"/>
    <property type="evidence" value="ECO:0007669"/>
    <property type="project" value="TreeGrafter"/>
</dbReference>
<evidence type="ECO:0000259" key="7">
    <source>
        <dbReference type="Pfam" id="PF05198"/>
    </source>
</evidence>
<dbReference type="InterPro" id="IPR036788">
    <property type="entry name" value="T_IF-3_C_sf"/>
</dbReference>
<comment type="subunit">
    <text evidence="4">Monomer.</text>
</comment>
<dbReference type="FunFam" id="3.10.20.80:FF:000001">
    <property type="entry name" value="Translation initiation factor IF-3"/>
    <property type="match status" value="1"/>
</dbReference>
<dbReference type="InterPro" id="IPR019814">
    <property type="entry name" value="Translation_initiation_fac_3_N"/>
</dbReference>
<dbReference type="PANTHER" id="PTHR10938">
    <property type="entry name" value="TRANSLATION INITIATION FACTOR IF-3"/>
    <property type="match status" value="1"/>
</dbReference>
<dbReference type="AlphaFoldDB" id="A0A7L9RSZ6"/>
<feature type="domain" description="Translation initiation factor 3 C-terminal" evidence="6">
    <location>
        <begin position="88"/>
        <end position="168"/>
    </location>
</feature>
<organism evidence="8 9">
    <name type="scientific">Candidatus Bodocaedibacter vickermanii</name>
    <dbReference type="NCBI Taxonomy" id="2741701"/>
    <lineage>
        <taxon>Bacteria</taxon>
        <taxon>Pseudomonadati</taxon>
        <taxon>Pseudomonadota</taxon>
        <taxon>Alphaproteobacteria</taxon>
        <taxon>Holosporales</taxon>
        <taxon>Candidatus Paracaedibacteraceae</taxon>
        <taxon>Candidatus Bodocaedibacter</taxon>
    </lineage>
</organism>
<dbReference type="GO" id="GO:0032790">
    <property type="term" value="P:ribosome disassembly"/>
    <property type="evidence" value="ECO:0007669"/>
    <property type="project" value="TreeGrafter"/>
</dbReference>
<evidence type="ECO:0000256" key="2">
    <source>
        <dbReference type="ARBA" id="ARBA00022540"/>
    </source>
</evidence>